<protein>
    <recommendedName>
        <fullName evidence="2">aconitate hydratase</fullName>
        <ecNumber evidence="2">4.2.1.3</ecNumber>
    </recommendedName>
    <alternativeName>
        <fullName evidence="8">Iron-responsive protein-like</fullName>
    </alternativeName>
    <alternativeName>
        <fullName evidence="7">RNA-binding protein</fullName>
    </alternativeName>
</protein>
<evidence type="ECO:0000259" key="9">
    <source>
        <dbReference type="Pfam" id="PF00330"/>
    </source>
</evidence>
<dbReference type="GO" id="GO:0003994">
    <property type="term" value="F:aconitate hydratase activity"/>
    <property type="evidence" value="ECO:0007669"/>
    <property type="project" value="UniProtKB-EC"/>
</dbReference>
<evidence type="ECO:0000256" key="3">
    <source>
        <dbReference type="ARBA" id="ARBA00022723"/>
    </source>
</evidence>
<comment type="catalytic activity">
    <reaction evidence="6">
        <text>citrate = D-threo-isocitrate</text>
        <dbReference type="Rhea" id="RHEA:10336"/>
        <dbReference type="ChEBI" id="CHEBI:15562"/>
        <dbReference type="ChEBI" id="CHEBI:16947"/>
        <dbReference type="EC" id="4.2.1.3"/>
    </reaction>
</comment>
<feature type="domain" description="Aconitase/3-isopropylmalate dehydratase large subunit alpha/beta/alpha" evidence="9">
    <location>
        <begin position="1"/>
        <end position="170"/>
    </location>
</feature>
<reference evidence="10 11" key="1">
    <citation type="submission" date="2013-12" db="EMBL/GenBank/DDBJ databases">
        <title>A Varibaculum cambriense genome reconstructed from a premature infant gut community with otherwise low bacterial novelty that shifts toward anaerobic metabolism during the third week of life.</title>
        <authorList>
            <person name="Brown C.T."/>
            <person name="Sharon I."/>
            <person name="Thomas B.C."/>
            <person name="Castelle C.J."/>
            <person name="Morowitz M.J."/>
            <person name="Banfield J.F."/>
        </authorList>
    </citation>
    <scope>NUCLEOTIDE SEQUENCE [LARGE SCALE GENOMIC DNA]</scope>
    <source>
        <strain evidence="11">DORA_7</strain>
    </source>
</reference>
<evidence type="ECO:0000256" key="7">
    <source>
        <dbReference type="ARBA" id="ARBA00031081"/>
    </source>
</evidence>
<organism evidence="10 11">
    <name type="scientific">Streptococcus anginosus DORA_7</name>
    <dbReference type="NCBI Taxonomy" id="1403946"/>
    <lineage>
        <taxon>Bacteria</taxon>
        <taxon>Bacillati</taxon>
        <taxon>Bacillota</taxon>
        <taxon>Bacilli</taxon>
        <taxon>Lactobacillales</taxon>
        <taxon>Streptococcaceae</taxon>
        <taxon>Streptococcus</taxon>
        <taxon>Streptococcus anginosus group</taxon>
    </lineage>
</organism>
<evidence type="ECO:0000313" key="11">
    <source>
        <dbReference type="Proteomes" id="UP000018846"/>
    </source>
</evidence>
<dbReference type="eggNOG" id="COG1048">
    <property type="taxonomic scope" value="Bacteria"/>
</dbReference>
<dbReference type="InterPro" id="IPR001030">
    <property type="entry name" value="Acoase/IPM_deHydtase_lsu_aba"/>
</dbReference>
<dbReference type="GO" id="GO:0051536">
    <property type="term" value="F:iron-sulfur cluster binding"/>
    <property type="evidence" value="ECO:0007669"/>
    <property type="project" value="UniProtKB-KW"/>
</dbReference>
<name>W1TW80_STRAP</name>
<dbReference type="InterPro" id="IPR036008">
    <property type="entry name" value="Aconitase_4Fe-4S_dom"/>
</dbReference>
<dbReference type="GO" id="GO:0046872">
    <property type="term" value="F:metal ion binding"/>
    <property type="evidence" value="ECO:0007669"/>
    <property type="project" value="UniProtKB-KW"/>
</dbReference>
<evidence type="ECO:0000256" key="5">
    <source>
        <dbReference type="ARBA" id="ARBA00023014"/>
    </source>
</evidence>
<accession>W1TW80</accession>
<dbReference type="EC" id="4.2.1.3" evidence="2"/>
<proteinExistence type="predicted"/>
<evidence type="ECO:0000256" key="6">
    <source>
        <dbReference type="ARBA" id="ARBA00023501"/>
    </source>
</evidence>
<dbReference type="PANTHER" id="PTHR11670">
    <property type="entry name" value="ACONITASE/IRON-RESPONSIVE ELEMENT FAMILY MEMBER"/>
    <property type="match status" value="1"/>
</dbReference>
<evidence type="ECO:0000256" key="2">
    <source>
        <dbReference type="ARBA" id="ARBA00012926"/>
    </source>
</evidence>
<evidence type="ECO:0000313" key="10">
    <source>
        <dbReference type="EMBL" id="ETI85620.1"/>
    </source>
</evidence>
<dbReference type="EMBL" id="AZMF01000113">
    <property type="protein sequence ID" value="ETI85620.1"/>
    <property type="molecule type" value="Genomic_DNA"/>
</dbReference>
<evidence type="ECO:0000256" key="8">
    <source>
        <dbReference type="ARBA" id="ARBA00031977"/>
    </source>
</evidence>
<gene>
    <name evidence="10" type="ORF">Q615_SPAC00113G0295</name>
</gene>
<evidence type="ECO:0000256" key="1">
    <source>
        <dbReference type="ARBA" id="ARBA00004717"/>
    </source>
</evidence>
<dbReference type="Proteomes" id="UP000018846">
    <property type="component" value="Unassembled WGS sequence"/>
</dbReference>
<keyword evidence="4" id="KW-0408">Iron</keyword>
<dbReference type="AlphaFoldDB" id="W1TW80"/>
<dbReference type="SUPFAM" id="SSF53732">
    <property type="entry name" value="Aconitase iron-sulfur domain"/>
    <property type="match status" value="1"/>
</dbReference>
<dbReference type="Pfam" id="PF00330">
    <property type="entry name" value="Aconitase"/>
    <property type="match status" value="1"/>
</dbReference>
<dbReference type="PATRIC" id="fig|1403946.3.peg.625"/>
<comment type="caution">
    <text evidence="10">The sequence shown here is derived from an EMBL/GenBank/DDBJ whole genome shotgun (WGS) entry which is preliminary data.</text>
</comment>
<dbReference type="InterPro" id="IPR015931">
    <property type="entry name" value="Acnase/IPM_dHydase_lsu_aba_1/3"/>
</dbReference>
<dbReference type="Gene3D" id="3.30.499.10">
    <property type="entry name" value="Aconitase, domain 3"/>
    <property type="match status" value="1"/>
</dbReference>
<comment type="pathway">
    <text evidence="1">Carbohydrate metabolism; tricarboxylic acid cycle; isocitrate from oxaloacetate: step 2/2.</text>
</comment>
<keyword evidence="3" id="KW-0479">Metal-binding</keyword>
<dbReference type="InterPro" id="IPR006249">
    <property type="entry name" value="Aconitase/IRP2"/>
</dbReference>
<sequence length="171" mass="18747">MKWAEQSFDNYRAVPPATGIIHQVNIEFLSDVVIEKDGMLYPDSMFGTDSHTTMINGIGVLGWGVGGIEAEAAMLGEASYFPVPEVIGVRLVGELPKITTATDLALKVTQRLRQENVVGKFVEYFGEGLATLGLADRATVANMAPEYGAICGYFPIDEETLHYMRLTNRKE</sequence>
<dbReference type="PRINTS" id="PR00415">
    <property type="entry name" value="ACONITASE"/>
</dbReference>
<evidence type="ECO:0000256" key="4">
    <source>
        <dbReference type="ARBA" id="ARBA00023004"/>
    </source>
</evidence>
<keyword evidence="5" id="KW-0411">Iron-sulfur</keyword>